<evidence type="ECO:0000256" key="1">
    <source>
        <dbReference type="ARBA" id="ARBA00011883"/>
    </source>
</evidence>
<feature type="domain" description="Pyruvate carboxyltransferase" evidence="12">
    <location>
        <begin position="655"/>
        <end position="923"/>
    </location>
</feature>
<dbReference type="UniPathway" id="UPA00655">
    <property type="reaction ID" value="UER00711"/>
</dbReference>
<dbReference type="InterPro" id="IPR001095">
    <property type="entry name" value="Acetyl_CoA_COase_a_su"/>
</dbReference>
<evidence type="ECO:0000313" key="13">
    <source>
        <dbReference type="EMBL" id="CEM45884.1"/>
    </source>
</evidence>
<keyword evidence="5" id="KW-0067">ATP-binding</keyword>
<keyword evidence="7" id="KW-0275">Fatty acid biosynthesis</keyword>
<dbReference type="PANTHER" id="PTHR43778:SF2">
    <property type="entry name" value="PYRUVATE CARBOXYLASE, MITOCHONDRIAL"/>
    <property type="match status" value="1"/>
</dbReference>
<dbReference type="SUPFAM" id="SSF52096">
    <property type="entry name" value="ClpP/crotonase"/>
    <property type="match status" value="2"/>
</dbReference>
<dbReference type="Pfam" id="PF03255">
    <property type="entry name" value="ACCA"/>
    <property type="match status" value="1"/>
</dbReference>
<feature type="domain" description="CoA carboxyltransferase N-terminal" evidence="10">
    <location>
        <begin position="1"/>
        <end position="243"/>
    </location>
</feature>
<dbReference type="GO" id="GO:0009317">
    <property type="term" value="C:acetyl-CoA carboxylase complex"/>
    <property type="evidence" value="ECO:0007669"/>
    <property type="project" value="InterPro"/>
</dbReference>
<evidence type="ECO:0000256" key="2">
    <source>
        <dbReference type="ARBA" id="ARBA00022516"/>
    </source>
</evidence>
<dbReference type="AlphaFoldDB" id="A0A0G4HNQ6"/>
<dbReference type="InterPro" id="IPR029045">
    <property type="entry name" value="ClpP/crotonase-like_dom_sf"/>
</dbReference>
<keyword evidence="2" id="KW-0444">Lipid biosynthesis</keyword>
<keyword evidence="6" id="KW-0443">Lipid metabolism</keyword>
<protein>
    <recommendedName>
        <fullName evidence="1">acetyl-CoA carboxytransferase</fullName>
        <ecNumber evidence="1">2.1.3.15</ecNumber>
    </recommendedName>
</protein>
<feature type="domain" description="CoA carboxyltransferase C-terminal" evidence="11">
    <location>
        <begin position="245"/>
        <end position="504"/>
    </location>
</feature>
<evidence type="ECO:0000256" key="3">
    <source>
        <dbReference type="ARBA" id="ARBA00022741"/>
    </source>
</evidence>
<dbReference type="Gene3D" id="3.90.226.10">
    <property type="entry name" value="2-enoyl-CoA Hydratase, Chain A, domain 1"/>
    <property type="match status" value="2"/>
</dbReference>
<dbReference type="SUPFAM" id="SSF51569">
    <property type="entry name" value="Aldolase"/>
    <property type="match status" value="1"/>
</dbReference>
<dbReference type="InterPro" id="IPR011762">
    <property type="entry name" value="COA_CT_N"/>
</dbReference>
<organism evidence="13">
    <name type="scientific">Chromera velia CCMP2878</name>
    <dbReference type="NCBI Taxonomy" id="1169474"/>
    <lineage>
        <taxon>Eukaryota</taxon>
        <taxon>Sar</taxon>
        <taxon>Alveolata</taxon>
        <taxon>Colpodellida</taxon>
        <taxon>Chromeraceae</taxon>
        <taxon>Chromera</taxon>
    </lineage>
</organism>
<dbReference type="GO" id="GO:0004736">
    <property type="term" value="F:pyruvate carboxylase activity"/>
    <property type="evidence" value="ECO:0007669"/>
    <property type="project" value="TreeGrafter"/>
</dbReference>
<dbReference type="InterPro" id="IPR000891">
    <property type="entry name" value="PYR_CT"/>
</dbReference>
<evidence type="ECO:0000259" key="12">
    <source>
        <dbReference type="PROSITE" id="PS50991"/>
    </source>
</evidence>
<evidence type="ECO:0000256" key="7">
    <source>
        <dbReference type="ARBA" id="ARBA00023160"/>
    </source>
</evidence>
<dbReference type="GO" id="GO:0006094">
    <property type="term" value="P:gluconeogenesis"/>
    <property type="evidence" value="ECO:0007669"/>
    <property type="project" value="TreeGrafter"/>
</dbReference>
<keyword evidence="3" id="KW-0547">Nucleotide-binding</keyword>
<name>A0A0G4HNQ6_9ALVE</name>
<accession>A0A0G4HNQ6</accession>
<evidence type="ECO:0000256" key="9">
    <source>
        <dbReference type="SAM" id="MobiDB-lite"/>
    </source>
</evidence>
<reference evidence="13" key="1">
    <citation type="submission" date="2014-11" db="EMBL/GenBank/DDBJ databases">
        <authorList>
            <person name="Otto D Thomas"/>
            <person name="Naeem Raeece"/>
        </authorList>
    </citation>
    <scope>NUCLEOTIDE SEQUENCE</scope>
</reference>
<evidence type="ECO:0000256" key="4">
    <source>
        <dbReference type="ARBA" id="ARBA00022832"/>
    </source>
</evidence>
<sequence length="957" mass="103927">MSTEEKRTPLFEEVCSEDFLKFKFGARGYIDQLNDAITKTGHLAGVKVDLVEILAEGPAPIQIVWVSHNFAFLGGSLGCAEGEKITRAFEYGMEKKLPVVVECRSGGARMQEGTSSLMQMAKVAVAVQAFQAKGLPFVAILCDPTYGGVSASYAMQADCRIAVADARIGFAGPQVILNTMCEGNQKLYDAQCPSDFQAAKFLYENGQVDCVVESAKVTDTVARLLRSLLLRKPEPSPANEGHANPPEKPDMSLFNYTRARKIDRPQTQDLIRELFTDFVEMAGDGKVGLDVCVKGGIAAFRGHPCVVIATSKGHTPGDMQKANYGMPSPHGYRTAYRLMQTAERFSIPVVTLIDTVGAYPNFQSEKEGQSEAIASNLTLMAGLKVPIISLLVGEGGSGGALGLCMGNVIGMLSGGYFGVISPEGAASILGRYDDEEHKAKQFPLDCQELARAQCIYATQLKDLGVVDQVVWEPVHDLGAVESSAEETFQNFPKLKSRIEKFLSDSIGVLSSKSVDQLLTERYAKYRSIGTFKLCTSEEERQKAVEAAKAASQAAVARGAGKRASTAGDKKGGETSAPVIKQLAEETVVGTRSRYLHLAPDHIHEAATALESYFQTHKFDPPPTATGEPTTAKGILDKYGPEHLAQWVMKEAKNRVFLTDTSMRDAHQSLLATRVRTVDIVNAARVASNVLKDGFSLECWGGATFDVAMRFLDECPWERLREVRKACPNICTQMLIRGANAVGYTSYPDDVVEEFVRLAAKNGMDVFRIFDCFNSVDSMRVCIDAVRATGKVAEVCICYTGNLLSSKIYHVDYYRELAKEIKAAGAHFIAIKDMAGLLRPLEVEPLMKAVREGSGGSLPIHFHMHATSSGALATLMEMTRCECEIVDVCAASIADGTSQPSMDAFVAMTEGGPRQTKMKFMDLAPYEELWARIRCVGACVGKSCTAMFVVFSLVRVTG</sequence>
<dbReference type="Pfam" id="PF00682">
    <property type="entry name" value="HMGL-like"/>
    <property type="match status" value="1"/>
</dbReference>
<evidence type="ECO:0000256" key="8">
    <source>
        <dbReference type="ARBA" id="ARBA00049152"/>
    </source>
</evidence>
<dbReference type="VEuPathDB" id="CryptoDB:Cvel_29624"/>
<keyword evidence="4" id="KW-0276">Fatty acid metabolism</keyword>
<dbReference type="PROSITE" id="PS50989">
    <property type="entry name" value="COA_CT_CTER"/>
    <property type="match status" value="1"/>
</dbReference>
<dbReference type="PANTHER" id="PTHR43778">
    <property type="entry name" value="PYRUVATE CARBOXYLASE"/>
    <property type="match status" value="1"/>
</dbReference>
<dbReference type="PROSITE" id="PS50980">
    <property type="entry name" value="COA_CT_NTER"/>
    <property type="match status" value="1"/>
</dbReference>
<dbReference type="GO" id="GO:0006633">
    <property type="term" value="P:fatty acid biosynthetic process"/>
    <property type="evidence" value="ECO:0007669"/>
    <property type="project" value="UniProtKB-KW"/>
</dbReference>
<gene>
    <name evidence="13" type="ORF">Cvel_29624</name>
</gene>
<proteinExistence type="predicted"/>
<evidence type="ECO:0000259" key="11">
    <source>
        <dbReference type="PROSITE" id="PS50989"/>
    </source>
</evidence>
<dbReference type="GO" id="GO:0005524">
    <property type="term" value="F:ATP binding"/>
    <property type="evidence" value="ECO:0007669"/>
    <property type="project" value="UniProtKB-KW"/>
</dbReference>
<dbReference type="EC" id="2.1.3.15" evidence="1"/>
<dbReference type="PRINTS" id="PR01069">
    <property type="entry name" value="ACCCTRFRASEA"/>
</dbReference>
<dbReference type="CDD" id="cd07937">
    <property type="entry name" value="DRE_TIM_PC_TC_5S"/>
    <property type="match status" value="1"/>
</dbReference>
<comment type="catalytic activity">
    <reaction evidence="8">
        <text>N(6)-carboxybiotinyl-L-lysyl-[protein] + acetyl-CoA = N(6)-biotinyl-L-lysyl-[protein] + malonyl-CoA</text>
        <dbReference type="Rhea" id="RHEA:54728"/>
        <dbReference type="Rhea" id="RHEA-COMP:10505"/>
        <dbReference type="Rhea" id="RHEA-COMP:10506"/>
        <dbReference type="ChEBI" id="CHEBI:57288"/>
        <dbReference type="ChEBI" id="CHEBI:57384"/>
        <dbReference type="ChEBI" id="CHEBI:83144"/>
        <dbReference type="ChEBI" id="CHEBI:83145"/>
        <dbReference type="EC" id="2.1.3.15"/>
    </reaction>
</comment>
<dbReference type="PROSITE" id="PS50991">
    <property type="entry name" value="PYR_CT"/>
    <property type="match status" value="1"/>
</dbReference>
<evidence type="ECO:0000259" key="10">
    <source>
        <dbReference type="PROSITE" id="PS50980"/>
    </source>
</evidence>
<dbReference type="GO" id="GO:2001295">
    <property type="term" value="P:malonyl-CoA biosynthetic process"/>
    <property type="evidence" value="ECO:0007669"/>
    <property type="project" value="UniProtKB-UniPathway"/>
</dbReference>
<feature type="region of interest" description="Disordered" evidence="9">
    <location>
        <begin position="233"/>
        <end position="252"/>
    </location>
</feature>
<dbReference type="Gene3D" id="3.20.20.70">
    <property type="entry name" value="Aldolase class I"/>
    <property type="match status" value="1"/>
</dbReference>
<dbReference type="GO" id="GO:0003989">
    <property type="term" value="F:acetyl-CoA carboxylase activity"/>
    <property type="evidence" value="ECO:0007669"/>
    <property type="project" value="InterPro"/>
</dbReference>
<evidence type="ECO:0000256" key="6">
    <source>
        <dbReference type="ARBA" id="ARBA00023098"/>
    </source>
</evidence>
<dbReference type="InterPro" id="IPR013785">
    <property type="entry name" value="Aldolase_TIM"/>
</dbReference>
<dbReference type="GO" id="GO:0016743">
    <property type="term" value="F:carboxyl- or carbamoyltransferase activity"/>
    <property type="evidence" value="ECO:0007669"/>
    <property type="project" value="InterPro"/>
</dbReference>
<dbReference type="InterPro" id="IPR011763">
    <property type="entry name" value="COA_CT_C"/>
</dbReference>
<evidence type="ECO:0000256" key="5">
    <source>
        <dbReference type="ARBA" id="ARBA00022840"/>
    </source>
</evidence>
<dbReference type="InterPro" id="IPR055268">
    <property type="entry name" value="PCB-like"/>
</dbReference>
<dbReference type="EMBL" id="CDMZ01003312">
    <property type="protein sequence ID" value="CEM45884.1"/>
    <property type="molecule type" value="Genomic_DNA"/>
</dbReference>